<sequence>MATRKITWEALMPHRNALPETSGLDRKQHLFAGLLRKYGRLLASFKGKMVEQQQRDAIELLWRQGCKLQALPGKVTLSVVLYRQNRLEEAYELLMEIRDGVVIYADPEDWPDSTHNFLNFEDECIRLARGIYGLVTSQSHERKSALQQLRAACTLYEFNGTLKLYKDGAMLTYMNEIESPREHSVTWKEAGNGSEKTRYDATKNLLVVL</sequence>
<keyword evidence="2" id="KW-1185">Reference proteome</keyword>
<evidence type="ECO:0000313" key="2">
    <source>
        <dbReference type="Proteomes" id="UP000829685"/>
    </source>
</evidence>
<accession>A0A9Q0ASU4</accession>
<name>A0A9Q0ASU4_9PEZI</name>
<gene>
    <name evidence="1" type="ORF">JX265_004350</name>
</gene>
<proteinExistence type="predicted"/>
<dbReference type="AlphaFoldDB" id="A0A9Q0ASU4"/>
<evidence type="ECO:0000313" key="1">
    <source>
        <dbReference type="EMBL" id="KAI1875292.1"/>
    </source>
</evidence>
<protein>
    <submittedName>
        <fullName evidence="1">Uncharacterized protein</fullName>
    </submittedName>
</protein>
<reference evidence="1" key="1">
    <citation type="submission" date="2021-03" db="EMBL/GenBank/DDBJ databases">
        <title>Revisited historic fungal species revealed as producer of novel bioactive compounds through whole genome sequencing and comparative genomics.</title>
        <authorList>
            <person name="Vignolle G.A."/>
            <person name="Hochenegger N."/>
            <person name="Mach R.L."/>
            <person name="Mach-Aigner A.R."/>
            <person name="Javad Rahimi M."/>
            <person name="Salim K.A."/>
            <person name="Chan C.M."/>
            <person name="Lim L.B.L."/>
            <person name="Cai F."/>
            <person name="Druzhinina I.S."/>
            <person name="U'Ren J.M."/>
            <person name="Derntl C."/>
        </authorList>
    </citation>
    <scope>NUCLEOTIDE SEQUENCE</scope>
    <source>
        <strain evidence="1">TUCIM 5799</strain>
    </source>
</reference>
<dbReference type="EMBL" id="JAFIMR010000008">
    <property type="protein sequence ID" value="KAI1875292.1"/>
    <property type="molecule type" value="Genomic_DNA"/>
</dbReference>
<dbReference type="Proteomes" id="UP000829685">
    <property type="component" value="Unassembled WGS sequence"/>
</dbReference>
<comment type="caution">
    <text evidence="1">The sequence shown here is derived from an EMBL/GenBank/DDBJ whole genome shotgun (WGS) entry which is preliminary data.</text>
</comment>
<organism evidence="1 2">
    <name type="scientific">Neoarthrinium moseri</name>
    <dbReference type="NCBI Taxonomy" id="1658444"/>
    <lineage>
        <taxon>Eukaryota</taxon>
        <taxon>Fungi</taxon>
        <taxon>Dikarya</taxon>
        <taxon>Ascomycota</taxon>
        <taxon>Pezizomycotina</taxon>
        <taxon>Sordariomycetes</taxon>
        <taxon>Xylariomycetidae</taxon>
        <taxon>Amphisphaeriales</taxon>
        <taxon>Apiosporaceae</taxon>
        <taxon>Neoarthrinium</taxon>
    </lineage>
</organism>